<dbReference type="PROSITE" id="PS51733">
    <property type="entry name" value="BPL_LPL_CATALYTIC"/>
    <property type="match status" value="1"/>
</dbReference>
<dbReference type="OrthoDB" id="9807064at2"/>
<keyword evidence="9" id="KW-1185">Reference proteome</keyword>
<evidence type="ECO:0000256" key="1">
    <source>
        <dbReference type="ARBA" id="ARBA00022598"/>
    </source>
</evidence>
<evidence type="ECO:0000256" key="2">
    <source>
        <dbReference type="ARBA" id="ARBA00022741"/>
    </source>
</evidence>
<dbReference type="GO" id="GO:0005524">
    <property type="term" value="F:ATP binding"/>
    <property type="evidence" value="ECO:0007669"/>
    <property type="project" value="UniProtKB-KW"/>
</dbReference>
<dbReference type="RefSeq" id="WP_146451769.1">
    <property type="nucleotide sequence ID" value="NZ_SJPS01000005.1"/>
</dbReference>
<feature type="domain" description="BPL/LPL catalytic" evidence="7">
    <location>
        <begin position="13"/>
        <end position="210"/>
    </location>
</feature>
<dbReference type="InterPro" id="IPR045864">
    <property type="entry name" value="aa-tRNA-synth_II/BPL/LPL"/>
</dbReference>
<dbReference type="Proteomes" id="UP000318437">
    <property type="component" value="Unassembled WGS sequence"/>
</dbReference>
<keyword evidence="1 8" id="KW-0436">Ligase</keyword>
<keyword evidence="4" id="KW-0092">Biotin</keyword>
<dbReference type="InterPro" id="IPR004408">
    <property type="entry name" value="Biotin_CoA_COase_ligase"/>
</dbReference>
<evidence type="ECO:0000259" key="7">
    <source>
        <dbReference type="PROSITE" id="PS51733"/>
    </source>
</evidence>
<dbReference type="AlphaFoldDB" id="A0A5C6CLU4"/>
<evidence type="ECO:0000256" key="6">
    <source>
        <dbReference type="ARBA" id="ARBA00047846"/>
    </source>
</evidence>
<dbReference type="InterPro" id="IPR008988">
    <property type="entry name" value="Transcriptional_repressor_C"/>
</dbReference>
<dbReference type="PANTHER" id="PTHR12835:SF5">
    <property type="entry name" value="BIOTIN--PROTEIN LIGASE"/>
    <property type="match status" value="1"/>
</dbReference>
<dbReference type="NCBIfam" id="TIGR00121">
    <property type="entry name" value="birA_ligase"/>
    <property type="match status" value="1"/>
</dbReference>
<protein>
    <recommendedName>
        <fullName evidence="5">biotin--[biotin carboxyl-carrier protein] ligase</fullName>
        <ecNumber evidence="5">6.3.4.15</ecNumber>
    </recommendedName>
</protein>
<dbReference type="SUPFAM" id="SSF55681">
    <property type="entry name" value="Class II aaRS and biotin synthetases"/>
    <property type="match status" value="1"/>
</dbReference>
<comment type="catalytic activity">
    <reaction evidence="6">
        <text>biotin + L-lysyl-[protein] + ATP = N(6)-biotinyl-L-lysyl-[protein] + AMP + diphosphate + H(+)</text>
        <dbReference type="Rhea" id="RHEA:11756"/>
        <dbReference type="Rhea" id="RHEA-COMP:9752"/>
        <dbReference type="Rhea" id="RHEA-COMP:10505"/>
        <dbReference type="ChEBI" id="CHEBI:15378"/>
        <dbReference type="ChEBI" id="CHEBI:29969"/>
        <dbReference type="ChEBI" id="CHEBI:30616"/>
        <dbReference type="ChEBI" id="CHEBI:33019"/>
        <dbReference type="ChEBI" id="CHEBI:57586"/>
        <dbReference type="ChEBI" id="CHEBI:83144"/>
        <dbReference type="ChEBI" id="CHEBI:456215"/>
        <dbReference type="EC" id="6.3.4.15"/>
    </reaction>
</comment>
<evidence type="ECO:0000256" key="5">
    <source>
        <dbReference type="ARBA" id="ARBA00024227"/>
    </source>
</evidence>
<dbReference type="Gene3D" id="3.30.930.10">
    <property type="entry name" value="Bira Bifunctional Protein, Domain 2"/>
    <property type="match status" value="1"/>
</dbReference>
<reference evidence="8 9" key="1">
    <citation type="submission" date="2019-02" db="EMBL/GenBank/DDBJ databases">
        <title>Deep-cultivation of Planctomycetes and their phenomic and genomic characterization uncovers novel biology.</title>
        <authorList>
            <person name="Wiegand S."/>
            <person name="Jogler M."/>
            <person name="Boedeker C."/>
            <person name="Pinto D."/>
            <person name="Vollmers J."/>
            <person name="Rivas-Marin E."/>
            <person name="Kohn T."/>
            <person name="Peeters S.H."/>
            <person name="Heuer A."/>
            <person name="Rast P."/>
            <person name="Oberbeckmann S."/>
            <person name="Bunk B."/>
            <person name="Jeske O."/>
            <person name="Meyerdierks A."/>
            <person name="Storesund J.E."/>
            <person name="Kallscheuer N."/>
            <person name="Luecker S."/>
            <person name="Lage O.M."/>
            <person name="Pohl T."/>
            <person name="Merkel B.J."/>
            <person name="Hornburger P."/>
            <person name="Mueller R.-W."/>
            <person name="Bruemmer F."/>
            <person name="Labrenz M."/>
            <person name="Spormann A.M."/>
            <person name="Op Den Camp H."/>
            <person name="Overmann J."/>
            <person name="Amann R."/>
            <person name="Jetten M.S.M."/>
            <person name="Mascher T."/>
            <person name="Medema M.H."/>
            <person name="Devos D.P."/>
            <person name="Kaster A.-K."/>
            <person name="Ovreas L."/>
            <person name="Rohde M."/>
            <person name="Galperin M.Y."/>
            <person name="Jogler C."/>
        </authorList>
    </citation>
    <scope>NUCLEOTIDE SEQUENCE [LARGE SCALE GENOMIC DNA]</scope>
    <source>
        <strain evidence="8 9">Pla144</strain>
    </source>
</reference>
<accession>A0A5C6CLU4</accession>
<dbReference type="Pfam" id="PF02237">
    <property type="entry name" value="BPL_C"/>
    <property type="match status" value="1"/>
</dbReference>
<dbReference type="GO" id="GO:0004077">
    <property type="term" value="F:biotin--[biotin carboxyl-carrier protein] ligase activity"/>
    <property type="evidence" value="ECO:0007669"/>
    <property type="project" value="UniProtKB-EC"/>
</dbReference>
<keyword evidence="3" id="KW-0067">ATP-binding</keyword>
<dbReference type="InterPro" id="IPR003142">
    <property type="entry name" value="BPL_C"/>
</dbReference>
<dbReference type="CDD" id="cd16442">
    <property type="entry name" value="BPL"/>
    <property type="match status" value="1"/>
</dbReference>
<keyword evidence="2" id="KW-0547">Nucleotide-binding</keyword>
<evidence type="ECO:0000256" key="3">
    <source>
        <dbReference type="ARBA" id="ARBA00022840"/>
    </source>
</evidence>
<sequence>MTSRDSQQSNIPAFSPDELARIVADTFVARVDYHTELESTNNTALKLVRDLPEIPVATLVLTEHQTAGRGRGENRWWSGEGGLTFSLLINCDALQIPPSRWPIISLTTGLAVCDAIDRELGDVKPRLKWPNDVYLRGCKVCGILVEVPDSRHARVVIGIGINVNNSAEHAPLELRGFAISLSDLAQRTLGPTDILISILQSLAGRLENLATGCLDLRKDWQKRCLLTGQTIQVEQDKRQLSGLCHGIDEDGALALETDLGLERCLSGTVTHFSKD</sequence>
<dbReference type="SUPFAM" id="SSF50037">
    <property type="entry name" value="C-terminal domain of transcriptional repressors"/>
    <property type="match status" value="1"/>
</dbReference>
<name>A0A5C6CLU4_9BACT</name>
<evidence type="ECO:0000256" key="4">
    <source>
        <dbReference type="ARBA" id="ARBA00023267"/>
    </source>
</evidence>
<organism evidence="8 9">
    <name type="scientific">Bythopirellula polymerisocia</name>
    <dbReference type="NCBI Taxonomy" id="2528003"/>
    <lineage>
        <taxon>Bacteria</taxon>
        <taxon>Pseudomonadati</taxon>
        <taxon>Planctomycetota</taxon>
        <taxon>Planctomycetia</taxon>
        <taxon>Pirellulales</taxon>
        <taxon>Lacipirellulaceae</taxon>
        <taxon>Bythopirellula</taxon>
    </lineage>
</organism>
<proteinExistence type="predicted"/>
<evidence type="ECO:0000313" key="8">
    <source>
        <dbReference type="EMBL" id="TWU24527.1"/>
    </source>
</evidence>
<dbReference type="PANTHER" id="PTHR12835">
    <property type="entry name" value="BIOTIN PROTEIN LIGASE"/>
    <property type="match status" value="1"/>
</dbReference>
<dbReference type="Pfam" id="PF03099">
    <property type="entry name" value="BPL_LplA_LipB"/>
    <property type="match status" value="1"/>
</dbReference>
<comment type="caution">
    <text evidence="8">The sequence shown here is derived from an EMBL/GenBank/DDBJ whole genome shotgun (WGS) entry which is preliminary data.</text>
</comment>
<dbReference type="EC" id="6.3.4.15" evidence="5"/>
<evidence type="ECO:0000313" key="9">
    <source>
        <dbReference type="Proteomes" id="UP000318437"/>
    </source>
</evidence>
<dbReference type="GO" id="GO:0005737">
    <property type="term" value="C:cytoplasm"/>
    <property type="evidence" value="ECO:0007669"/>
    <property type="project" value="TreeGrafter"/>
</dbReference>
<dbReference type="Gene3D" id="2.30.30.100">
    <property type="match status" value="1"/>
</dbReference>
<dbReference type="InterPro" id="IPR004143">
    <property type="entry name" value="BPL_LPL_catalytic"/>
</dbReference>
<dbReference type="EMBL" id="SJPS01000005">
    <property type="protein sequence ID" value="TWU24527.1"/>
    <property type="molecule type" value="Genomic_DNA"/>
</dbReference>
<gene>
    <name evidence="8" type="primary">birA</name>
    <name evidence="8" type="ORF">Pla144_34110</name>
</gene>